<keyword evidence="2" id="KW-1185">Reference proteome</keyword>
<proteinExistence type="predicted"/>
<reference evidence="1 2" key="1">
    <citation type="journal article" date="2020" name="Sci. Rep.">
        <title>A novel cyanobacterial geosmin producer, revising GeoA distribution and dispersion patterns in Bacteria.</title>
        <authorList>
            <person name="Churro C."/>
            <person name="Semedo-Aguiar A.P."/>
            <person name="Silva A.D."/>
            <person name="Pereira-Leal J.B."/>
            <person name="Leite R.B."/>
        </authorList>
    </citation>
    <scope>NUCLEOTIDE SEQUENCE [LARGE SCALE GENOMIC DNA]</scope>
    <source>
        <strain evidence="1 2">IPMA8</strain>
    </source>
</reference>
<evidence type="ECO:0000313" key="1">
    <source>
        <dbReference type="EMBL" id="NQE35181.1"/>
    </source>
</evidence>
<dbReference type="EMBL" id="SRRZ01000049">
    <property type="protein sequence ID" value="NQE35181.1"/>
    <property type="molecule type" value="Genomic_DNA"/>
</dbReference>
<evidence type="ECO:0000313" key="2">
    <source>
        <dbReference type="Proteomes" id="UP000702425"/>
    </source>
</evidence>
<dbReference type="RefSeq" id="WP_172188368.1">
    <property type="nucleotide sequence ID" value="NZ_CAWPPK010000262.1"/>
</dbReference>
<organism evidence="1 2">
    <name type="scientific">Microcoleus asticus IPMA8</name>
    <dbReference type="NCBI Taxonomy" id="2563858"/>
    <lineage>
        <taxon>Bacteria</taxon>
        <taxon>Bacillati</taxon>
        <taxon>Cyanobacteriota</taxon>
        <taxon>Cyanophyceae</taxon>
        <taxon>Oscillatoriophycideae</taxon>
        <taxon>Oscillatoriales</taxon>
        <taxon>Microcoleaceae</taxon>
        <taxon>Microcoleus</taxon>
        <taxon>Microcoleus asticus</taxon>
    </lineage>
</organism>
<comment type="caution">
    <text evidence="1">The sequence shown here is derived from an EMBL/GenBank/DDBJ whole genome shotgun (WGS) entry which is preliminary data.</text>
</comment>
<accession>A0ABX2CY08</accession>
<gene>
    <name evidence="1" type="ORF">E5S67_02911</name>
</gene>
<evidence type="ECO:0008006" key="3">
    <source>
        <dbReference type="Google" id="ProtNLM"/>
    </source>
</evidence>
<sequence length="164" mass="19139">MSTTVLDLNPYEIRQFNRREFTQCKSSYFEILGRKIQQKANTIKNEWDNFSPDERESWRKLAYDLIEPAHATGLERFLVSIRVKAYMLFIKGIGQKEAFYLCADALDCLVDNILDAIERESDSYQQELLATLEEVKLIKSEAGERINGSDTRQWLQELSDRESS</sequence>
<name>A0ABX2CY08_9CYAN</name>
<protein>
    <recommendedName>
        <fullName evidence="3">Phycobilisome protein</fullName>
    </recommendedName>
</protein>
<dbReference type="Proteomes" id="UP000702425">
    <property type="component" value="Unassembled WGS sequence"/>
</dbReference>